<feature type="signal peptide" evidence="2">
    <location>
        <begin position="1"/>
        <end position="23"/>
    </location>
</feature>
<dbReference type="InterPro" id="IPR021241">
    <property type="entry name" value="CsiV"/>
</dbReference>
<feature type="chain" id="PRO_5045848597" evidence="2">
    <location>
        <begin position="24"/>
        <end position="358"/>
    </location>
</feature>
<dbReference type="Proteomes" id="UP001595476">
    <property type="component" value="Unassembled WGS sequence"/>
</dbReference>
<gene>
    <name evidence="3" type="ORF">ACFOEK_09845</name>
</gene>
<name>A0ABV7HI16_9GAMM</name>
<protein>
    <submittedName>
        <fullName evidence="3">CsiV family protein</fullName>
    </submittedName>
</protein>
<dbReference type="Pfam" id="PF10972">
    <property type="entry name" value="CsiV"/>
    <property type="match status" value="1"/>
</dbReference>
<keyword evidence="4" id="KW-1185">Reference proteome</keyword>
<evidence type="ECO:0000256" key="1">
    <source>
        <dbReference type="SAM" id="MobiDB-lite"/>
    </source>
</evidence>
<accession>A0ABV7HI16</accession>
<evidence type="ECO:0000313" key="4">
    <source>
        <dbReference type="Proteomes" id="UP001595476"/>
    </source>
</evidence>
<sequence length="358" mass="40752">MKSTILSAICIAICIASGSHVYAETTENDINAEDLSRDLEQQRQNIKAATSIPSAENSGQANSATTSEELPPWFKVEVIVFKQDIDKVTEEFPRAIDYKNPTPLIMLGGFDYSDRHPLQMENHGLEYTPLNNIPGIYNGTTTYQQQTQDLPESALRQENTTEPSLIPYQKEELELLKDAHKRLEKSQKYQVLLATAWKQPTLPKSESPTLHLIAGNWFDDQPEFEAFLKVSKQRYLHAYADLFLKTFSLKSDQAINLDLTDELFKDSINAEPTSNTTEVNSFDNQGIQPHHLKLFSLNVDEDVLGKKDEHTSSYVTNEVFHIKEDRIMKHSKDLYYLDHPKFGMIIKVTPLDKLKSSS</sequence>
<comment type="caution">
    <text evidence="3">The sequence shown here is derived from an EMBL/GenBank/DDBJ whole genome shotgun (WGS) entry which is preliminary data.</text>
</comment>
<evidence type="ECO:0000256" key="2">
    <source>
        <dbReference type="SAM" id="SignalP"/>
    </source>
</evidence>
<proteinExistence type="predicted"/>
<reference evidence="4" key="1">
    <citation type="journal article" date="2019" name="Int. J. Syst. Evol. Microbiol.">
        <title>The Global Catalogue of Microorganisms (GCM) 10K type strain sequencing project: providing services to taxonomists for standard genome sequencing and annotation.</title>
        <authorList>
            <consortium name="The Broad Institute Genomics Platform"/>
            <consortium name="The Broad Institute Genome Sequencing Center for Infectious Disease"/>
            <person name="Wu L."/>
            <person name="Ma J."/>
        </authorList>
    </citation>
    <scope>NUCLEOTIDE SEQUENCE [LARGE SCALE GENOMIC DNA]</scope>
    <source>
        <strain evidence="4">KCTC 52438</strain>
    </source>
</reference>
<evidence type="ECO:0000313" key="3">
    <source>
        <dbReference type="EMBL" id="MFC3151327.1"/>
    </source>
</evidence>
<dbReference type="EMBL" id="JBHRSZ010000004">
    <property type="protein sequence ID" value="MFC3151327.1"/>
    <property type="molecule type" value="Genomic_DNA"/>
</dbReference>
<feature type="region of interest" description="Disordered" evidence="1">
    <location>
        <begin position="41"/>
        <end position="67"/>
    </location>
</feature>
<feature type="compositionally biased region" description="Polar residues" evidence="1">
    <location>
        <begin position="42"/>
        <end position="67"/>
    </location>
</feature>
<organism evidence="3 4">
    <name type="scientific">Litoribrevibacter euphylliae</name>
    <dbReference type="NCBI Taxonomy" id="1834034"/>
    <lineage>
        <taxon>Bacteria</taxon>
        <taxon>Pseudomonadati</taxon>
        <taxon>Pseudomonadota</taxon>
        <taxon>Gammaproteobacteria</taxon>
        <taxon>Oceanospirillales</taxon>
        <taxon>Oceanospirillaceae</taxon>
        <taxon>Litoribrevibacter</taxon>
    </lineage>
</organism>
<dbReference type="RefSeq" id="WP_386719883.1">
    <property type="nucleotide sequence ID" value="NZ_JBHRSZ010000004.1"/>
</dbReference>
<keyword evidence="2" id="KW-0732">Signal</keyword>